<comment type="caution">
    <text evidence="1">The sequence shown here is derived from an EMBL/GenBank/DDBJ whole genome shotgun (WGS) entry which is preliminary data.</text>
</comment>
<protein>
    <submittedName>
        <fullName evidence="1">DUF1801 domain-containing protein</fullName>
    </submittedName>
</protein>
<reference evidence="1 2" key="1">
    <citation type="submission" date="2018-12" db="EMBL/GenBank/DDBJ databases">
        <title>Mesorhizobium carbonis sp. nov., isolated from coal mine water.</title>
        <authorList>
            <person name="Xin W."/>
            <person name="Xu Z."/>
            <person name="Xiang F."/>
            <person name="Zhang J."/>
            <person name="Xi L."/>
            <person name="Liu J."/>
        </authorList>
    </citation>
    <scope>NUCLEOTIDE SEQUENCE [LARGE SCALE GENOMIC DNA]</scope>
    <source>
        <strain evidence="1 2">B2.3</strain>
    </source>
</reference>
<evidence type="ECO:0000313" key="1">
    <source>
        <dbReference type="EMBL" id="RST85356.1"/>
    </source>
</evidence>
<evidence type="ECO:0000313" key="2">
    <source>
        <dbReference type="Proteomes" id="UP000278398"/>
    </source>
</evidence>
<dbReference type="OrthoDB" id="328972at2"/>
<gene>
    <name evidence="1" type="ORF">EJC49_15845</name>
</gene>
<dbReference type="AlphaFoldDB" id="A0A429YVH9"/>
<proteinExistence type="predicted"/>
<dbReference type="Proteomes" id="UP000278398">
    <property type="component" value="Unassembled WGS sequence"/>
</dbReference>
<keyword evidence="2" id="KW-1185">Reference proteome</keyword>
<sequence length="147" mass="16076">MTDFIAPPLPPAVSAAFDSFPVRARGPLIELRRLVFRVAKEKGVGPLTETLKWGEPAYLTEATRTGSTIRLGWHRNAPDHVAIYVNCQTNLVDRFKATFFDAVECSGNRALLQRIGEPTQTGILAICIGMALTYHRDKATEGAVAHG</sequence>
<dbReference type="EMBL" id="RWKW01000056">
    <property type="protein sequence ID" value="RST85356.1"/>
    <property type="molecule type" value="Genomic_DNA"/>
</dbReference>
<dbReference type="RefSeq" id="WP_126700912.1">
    <property type="nucleotide sequence ID" value="NZ_RWKW01000056.1"/>
</dbReference>
<accession>A0A429YVH9</accession>
<dbReference type="SUPFAM" id="SSF159888">
    <property type="entry name" value="YdhG-like"/>
    <property type="match status" value="1"/>
</dbReference>
<name>A0A429YVH9_9HYPH</name>
<organism evidence="1 2">
    <name type="scientific">Aquibium carbonis</name>
    <dbReference type="NCBI Taxonomy" id="2495581"/>
    <lineage>
        <taxon>Bacteria</taxon>
        <taxon>Pseudomonadati</taxon>
        <taxon>Pseudomonadota</taxon>
        <taxon>Alphaproteobacteria</taxon>
        <taxon>Hyphomicrobiales</taxon>
        <taxon>Phyllobacteriaceae</taxon>
        <taxon>Aquibium</taxon>
    </lineage>
</organism>